<dbReference type="CDD" id="cd07840">
    <property type="entry name" value="STKc_CDK9_like"/>
    <property type="match status" value="1"/>
</dbReference>
<dbReference type="InterPro" id="IPR017441">
    <property type="entry name" value="Protein_kinase_ATP_BS"/>
</dbReference>
<dbReference type="Pfam" id="PF00069">
    <property type="entry name" value="Pkinase"/>
    <property type="match status" value="1"/>
</dbReference>
<feature type="binding site" evidence="7">
    <location>
        <position position="139"/>
    </location>
    <ligand>
        <name>ATP</name>
        <dbReference type="ChEBI" id="CHEBI:30616"/>
    </ligand>
</feature>
<sequence>MGCIISREVASRNSPDSEDKKEKSSECGDDLERKEAGVADAVDVTQKEGHGHGAQTLTKEQRRKSKPNPGPRNLPKQSQGEQVAAGWPSWLTAVCGEALNGWVPRKADTFEKIDKIGQGTYSNVYKAKDILTGKVVALKKVRFDNLEPESVRFMAREILILRRLDHPNVVKLEGLVTSRMSCSLYLVFEYMEHDLAGLAANPSIKFTEPQVKCFMQQLLSGLEHCHSHWVLHRDIKGSNLLIDGGGMLKIADFGLASFFDPKHKHPLTNRVVTLWYRSPELLLGTTHYGVGVDLWSAGCILAELLAGRPIMPGRTEVEQLHKIFKLCGSPSDEYLKRAKLPNAALFRPREPYRKCIKETFKDFPPSSFPLMETLLAIDPAERMTAADALKSEFFTTEPFACEPSSLPKYPPSKEIDAKRRDEEARRQRAASKLQNDRVKKTRTRNRAGRAIPVQGANAELQSNIDRRRLITHANAKSKSEKFPPPHQDGALGFTLGYSRHIDPAVVPSDVPFSSTSFGYPTDLDRAWSGPLVESSDLGAQRQKHLGGDAREQQSTISQSSIKGKKMA</sequence>
<dbReference type="PANTHER" id="PTHR24056:SF579">
    <property type="entry name" value="PROTEIN KINASE DOMAIN-CONTAINING PROTEIN"/>
    <property type="match status" value="1"/>
</dbReference>
<dbReference type="InterPro" id="IPR011009">
    <property type="entry name" value="Kinase-like_dom_sf"/>
</dbReference>
<evidence type="ECO:0000256" key="3">
    <source>
        <dbReference type="ARBA" id="ARBA00022679"/>
    </source>
</evidence>
<name>A0A6J1CQ79_MOMCH</name>
<dbReference type="PROSITE" id="PS00108">
    <property type="entry name" value="PROTEIN_KINASE_ST"/>
    <property type="match status" value="1"/>
</dbReference>
<dbReference type="PROSITE" id="PS50011">
    <property type="entry name" value="PROTEIN_KINASE_DOM"/>
    <property type="match status" value="1"/>
</dbReference>
<dbReference type="InterPro" id="IPR000719">
    <property type="entry name" value="Prot_kinase_dom"/>
</dbReference>
<proteinExistence type="inferred from homology"/>
<keyword evidence="6 7" id="KW-0067">ATP-binding</keyword>
<reference evidence="11" key="1">
    <citation type="submission" date="2025-08" db="UniProtKB">
        <authorList>
            <consortium name="RefSeq"/>
        </authorList>
    </citation>
    <scope>IDENTIFICATION</scope>
    <source>
        <strain evidence="11">OHB3-1</strain>
    </source>
</reference>
<evidence type="ECO:0000256" key="6">
    <source>
        <dbReference type="ARBA" id="ARBA00022840"/>
    </source>
</evidence>
<keyword evidence="10" id="KW-1185">Reference proteome</keyword>
<dbReference type="Gene3D" id="3.30.200.20">
    <property type="entry name" value="Phosphorylase Kinase, domain 1"/>
    <property type="match status" value="1"/>
</dbReference>
<evidence type="ECO:0000256" key="4">
    <source>
        <dbReference type="ARBA" id="ARBA00022741"/>
    </source>
</evidence>
<evidence type="ECO:0000256" key="5">
    <source>
        <dbReference type="ARBA" id="ARBA00022777"/>
    </source>
</evidence>
<dbReference type="GeneID" id="111013154"/>
<dbReference type="PANTHER" id="PTHR24056">
    <property type="entry name" value="CELL DIVISION PROTEIN KINASE"/>
    <property type="match status" value="1"/>
</dbReference>
<dbReference type="SUPFAM" id="SSF56112">
    <property type="entry name" value="Protein kinase-like (PK-like)"/>
    <property type="match status" value="1"/>
</dbReference>
<evidence type="ECO:0000256" key="7">
    <source>
        <dbReference type="PROSITE-ProRule" id="PRU10141"/>
    </source>
</evidence>
<dbReference type="Gene3D" id="1.10.510.10">
    <property type="entry name" value="Transferase(Phosphotransferase) domain 1"/>
    <property type="match status" value="1"/>
</dbReference>
<organism evidence="10 11">
    <name type="scientific">Momordica charantia</name>
    <name type="common">Bitter gourd</name>
    <name type="synonym">Balsam pear</name>
    <dbReference type="NCBI Taxonomy" id="3673"/>
    <lineage>
        <taxon>Eukaryota</taxon>
        <taxon>Viridiplantae</taxon>
        <taxon>Streptophyta</taxon>
        <taxon>Embryophyta</taxon>
        <taxon>Tracheophyta</taxon>
        <taxon>Spermatophyta</taxon>
        <taxon>Magnoliopsida</taxon>
        <taxon>eudicotyledons</taxon>
        <taxon>Gunneridae</taxon>
        <taxon>Pentapetalae</taxon>
        <taxon>rosids</taxon>
        <taxon>fabids</taxon>
        <taxon>Cucurbitales</taxon>
        <taxon>Cucurbitaceae</taxon>
        <taxon>Momordiceae</taxon>
        <taxon>Momordica</taxon>
    </lineage>
</organism>
<dbReference type="RefSeq" id="XP_022143238.1">
    <property type="nucleotide sequence ID" value="XM_022287546.1"/>
</dbReference>
<dbReference type="GO" id="GO:0005634">
    <property type="term" value="C:nucleus"/>
    <property type="evidence" value="ECO:0007669"/>
    <property type="project" value="TreeGrafter"/>
</dbReference>
<dbReference type="FunFam" id="3.30.200.20:FF:000021">
    <property type="entry name" value="probable serine/threonine-protein kinase At1g54610"/>
    <property type="match status" value="1"/>
</dbReference>
<evidence type="ECO:0000256" key="1">
    <source>
        <dbReference type="ARBA" id="ARBA00006485"/>
    </source>
</evidence>
<feature type="region of interest" description="Disordered" evidence="8">
    <location>
        <begin position="523"/>
        <end position="567"/>
    </location>
</feature>
<protein>
    <submittedName>
        <fullName evidence="11">Probable serine/threonine-protein kinase At1g54610</fullName>
    </submittedName>
</protein>
<keyword evidence="3" id="KW-0808">Transferase</keyword>
<dbReference type="OrthoDB" id="28397at2759"/>
<dbReference type="GO" id="GO:0032968">
    <property type="term" value="P:positive regulation of transcription elongation by RNA polymerase II"/>
    <property type="evidence" value="ECO:0007669"/>
    <property type="project" value="TreeGrafter"/>
</dbReference>
<keyword evidence="2" id="KW-0723">Serine/threonine-protein kinase</keyword>
<evidence type="ECO:0000313" key="10">
    <source>
        <dbReference type="Proteomes" id="UP000504603"/>
    </source>
</evidence>
<dbReference type="GO" id="GO:0000307">
    <property type="term" value="C:cyclin-dependent protein kinase holoenzyme complex"/>
    <property type="evidence" value="ECO:0007669"/>
    <property type="project" value="TreeGrafter"/>
</dbReference>
<dbReference type="FunFam" id="1.10.510.10:FF:000043">
    <property type="entry name" value="probable serine/threonine-protein kinase At1g54610"/>
    <property type="match status" value="1"/>
</dbReference>
<accession>A0A6J1CQ79</accession>
<dbReference type="GO" id="GO:0008353">
    <property type="term" value="F:RNA polymerase II CTD heptapeptide repeat kinase activity"/>
    <property type="evidence" value="ECO:0007669"/>
    <property type="project" value="TreeGrafter"/>
</dbReference>
<feature type="region of interest" description="Disordered" evidence="8">
    <location>
        <begin position="403"/>
        <end position="444"/>
    </location>
</feature>
<feature type="region of interest" description="Disordered" evidence="8">
    <location>
        <begin position="474"/>
        <end position="494"/>
    </location>
</feature>
<dbReference type="AlphaFoldDB" id="A0A6J1CQ79"/>
<gene>
    <name evidence="11" type="primary">LOC111013154</name>
</gene>
<dbReference type="InterPro" id="IPR050108">
    <property type="entry name" value="CDK"/>
</dbReference>
<comment type="similarity">
    <text evidence="1">Belongs to the protein kinase superfamily. CMGC Ser/Thr protein kinase family. CDC2/CDKX subfamily.</text>
</comment>
<feature type="compositionally biased region" description="Basic and acidic residues" evidence="8">
    <location>
        <begin position="15"/>
        <end position="37"/>
    </location>
</feature>
<evidence type="ECO:0000313" key="11">
    <source>
        <dbReference type="RefSeq" id="XP_022143238.1"/>
    </source>
</evidence>
<feature type="domain" description="Protein kinase" evidence="9">
    <location>
        <begin position="110"/>
        <end position="394"/>
    </location>
</feature>
<feature type="region of interest" description="Disordered" evidence="8">
    <location>
        <begin position="1"/>
        <end position="84"/>
    </location>
</feature>
<dbReference type="Proteomes" id="UP000504603">
    <property type="component" value="Unplaced"/>
</dbReference>
<evidence type="ECO:0000259" key="9">
    <source>
        <dbReference type="PROSITE" id="PS50011"/>
    </source>
</evidence>
<dbReference type="InterPro" id="IPR008271">
    <property type="entry name" value="Ser/Thr_kinase_AS"/>
</dbReference>
<dbReference type="PROSITE" id="PS00107">
    <property type="entry name" value="PROTEIN_KINASE_ATP"/>
    <property type="match status" value="1"/>
</dbReference>
<keyword evidence="4 7" id="KW-0547">Nucleotide-binding</keyword>
<evidence type="ECO:0000256" key="8">
    <source>
        <dbReference type="SAM" id="MobiDB-lite"/>
    </source>
</evidence>
<evidence type="ECO:0000256" key="2">
    <source>
        <dbReference type="ARBA" id="ARBA00022527"/>
    </source>
</evidence>
<dbReference type="KEGG" id="mcha:111013154"/>
<feature type="compositionally biased region" description="Polar residues" evidence="8">
    <location>
        <begin position="552"/>
        <end position="561"/>
    </location>
</feature>
<keyword evidence="5 11" id="KW-0418">Kinase</keyword>
<dbReference type="GO" id="GO:0005524">
    <property type="term" value="F:ATP binding"/>
    <property type="evidence" value="ECO:0007669"/>
    <property type="project" value="UniProtKB-UniRule"/>
</dbReference>
<feature type="compositionally biased region" description="Basic and acidic residues" evidence="8">
    <location>
        <begin position="411"/>
        <end position="426"/>
    </location>
</feature>
<dbReference type="SMART" id="SM00220">
    <property type="entry name" value="S_TKc"/>
    <property type="match status" value="1"/>
</dbReference>